<keyword evidence="2" id="KW-0663">Pyridoxal phosphate</keyword>
<dbReference type="Pfam" id="PF00291">
    <property type="entry name" value="PALP"/>
    <property type="match status" value="1"/>
</dbReference>
<proteinExistence type="predicted"/>
<evidence type="ECO:0000256" key="1">
    <source>
        <dbReference type="ARBA" id="ARBA00001933"/>
    </source>
</evidence>
<keyword evidence="3" id="KW-0456">Lyase</keyword>
<sequence length="370" mass="38040">MPPRLVEPATGAAYPIDLPRWRGDAGGPLMITPLPGIGRDDIDAAAPGLWRYRAALPLAVAVPITLGEGRTPLVAHRRGGRDVLLKLDWFGPTGSFKDKGAAIMLSVLREQGVAALVADSSGNAGAAIAAYGAAGGLDVRILAPEAASPAKLAQIRLYGADVRTVAGPRQHCEAEAIRQSTDRFYASHNWQPFFLQGTKLTAYELWEDLGFRAPDAVIIPCGAGSNVLGCDIGFGELRAAGQIDRLPRLYAAQPANCAPLAAAIAGTPAPPFATTIAEGASIRQPVRPTEIVAAVRRSGGAGVMIADAAIGAAMLDLARTGLFVEPTAALAVAALDELLATGAIAPGETVVALLTGTGLKAMPTAMALLE</sequence>
<comment type="caution">
    <text evidence="5">The sequence shown here is derived from an EMBL/GenBank/DDBJ whole genome shotgun (WGS) entry which is preliminary data.</text>
</comment>
<dbReference type="PANTHER" id="PTHR48078:SF6">
    <property type="entry name" value="L-THREONINE DEHYDRATASE CATABOLIC TDCB"/>
    <property type="match status" value="1"/>
</dbReference>
<keyword evidence="6" id="KW-1185">Reference proteome</keyword>
<protein>
    <submittedName>
        <fullName evidence="5">Pyridoxal-phosphate dependent enzyme</fullName>
    </submittedName>
</protein>
<evidence type="ECO:0000259" key="4">
    <source>
        <dbReference type="Pfam" id="PF00291"/>
    </source>
</evidence>
<dbReference type="RefSeq" id="WP_216322711.1">
    <property type="nucleotide sequence ID" value="NZ_JAHKRT010000003.1"/>
</dbReference>
<reference evidence="5 6" key="1">
    <citation type="submission" date="2021-06" db="EMBL/GenBank/DDBJ databases">
        <title>Sphingomonas sp. XMGL2, whole genome shotgun sequencing project.</title>
        <authorList>
            <person name="Zhao G."/>
            <person name="Shen L."/>
        </authorList>
    </citation>
    <scope>NUCLEOTIDE SEQUENCE [LARGE SCALE GENOMIC DNA]</scope>
    <source>
        <strain evidence="5 6">XMGL2</strain>
    </source>
</reference>
<accession>A0ABS6BHG9</accession>
<evidence type="ECO:0000313" key="5">
    <source>
        <dbReference type="EMBL" id="MBU3077746.1"/>
    </source>
</evidence>
<dbReference type="Proteomes" id="UP000776276">
    <property type="component" value="Unassembled WGS sequence"/>
</dbReference>
<evidence type="ECO:0000313" key="6">
    <source>
        <dbReference type="Proteomes" id="UP000776276"/>
    </source>
</evidence>
<dbReference type="InterPro" id="IPR050147">
    <property type="entry name" value="Ser/Thr_Dehydratase"/>
</dbReference>
<feature type="domain" description="Tryptophan synthase beta chain-like PALP" evidence="4">
    <location>
        <begin position="64"/>
        <end position="356"/>
    </location>
</feature>
<organism evidence="5 6">
    <name type="scientific">Sphingomonas quercus</name>
    <dbReference type="NCBI Taxonomy" id="2842451"/>
    <lineage>
        <taxon>Bacteria</taxon>
        <taxon>Pseudomonadati</taxon>
        <taxon>Pseudomonadota</taxon>
        <taxon>Alphaproteobacteria</taxon>
        <taxon>Sphingomonadales</taxon>
        <taxon>Sphingomonadaceae</taxon>
        <taxon>Sphingomonas</taxon>
    </lineage>
</organism>
<gene>
    <name evidence="5" type="ORF">KOF26_07695</name>
</gene>
<dbReference type="InterPro" id="IPR001926">
    <property type="entry name" value="TrpB-like_PALP"/>
</dbReference>
<name>A0ABS6BHG9_9SPHN</name>
<evidence type="ECO:0000256" key="3">
    <source>
        <dbReference type="ARBA" id="ARBA00023239"/>
    </source>
</evidence>
<dbReference type="PANTHER" id="PTHR48078">
    <property type="entry name" value="THREONINE DEHYDRATASE, MITOCHONDRIAL-RELATED"/>
    <property type="match status" value="1"/>
</dbReference>
<evidence type="ECO:0000256" key="2">
    <source>
        <dbReference type="ARBA" id="ARBA00022898"/>
    </source>
</evidence>
<dbReference type="EMBL" id="JAHKRT010000003">
    <property type="protein sequence ID" value="MBU3077746.1"/>
    <property type="molecule type" value="Genomic_DNA"/>
</dbReference>
<comment type="cofactor">
    <cofactor evidence="1">
        <name>pyridoxal 5'-phosphate</name>
        <dbReference type="ChEBI" id="CHEBI:597326"/>
    </cofactor>
</comment>